<dbReference type="PANTHER" id="PTHR30003:SF0">
    <property type="entry name" value="GLYCOLATE PERMEASE GLCA-RELATED"/>
    <property type="match status" value="1"/>
</dbReference>
<evidence type="ECO:0000256" key="2">
    <source>
        <dbReference type="ARBA" id="ARBA00010100"/>
    </source>
</evidence>
<sequence length="549" mass="57505">MILEMSALTVLLALSPIIWLIVALSILKLPAWQATSVAAIGSFIIAITAFQSDPFIMVTGALEGAALAIWPILLVITAAIFVYNLVVHTKAMETIKTMLSSVTSDTRVLALLLAWGFGAFMEGMAGFGTAVAIPAAMMVAVGFDPLKSIIACLVANSVPTTFGSIGIPTTTLASLTSLDPSHLGTFISVQLFLLNLIAPFFVVMIIGGGIKALKGVFLVTLLSGLALAIPETIINAVMGPELSVISASIVIMAVIIACAKIMPPNDPQYAVKQTGEVPKVSGGEGLVAAMPFILIFVLLLLTSKLFPAINGPLASIKTSVPIYQGPGAKPYTFVWIATPGIMIFIAGIVGGFIQKAKAGEIFGTLGSTVKNLKFTYLTIITVVMTAKLMTYSGMTADIAKAMVAGTGSLYPLFAPIVGALGAFLTGSGTNSNVLFGPLQIAAAQGLNPVGYEDLGFWLAAVNSGAAGIGKMLSPQSIAISIGAVGPALKAYLENHKEVNAEEAHKLEHEIEASVIMNSAFKYFIIFIVMHGCISFFGQHFIHEIHHIFF</sequence>
<dbReference type="Pfam" id="PF02652">
    <property type="entry name" value="Lactate_perm"/>
    <property type="match status" value="1"/>
</dbReference>
<keyword evidence="4 8" id="KW-1003">Cell membrane</keyword>
<feature type="transmembrane region" description="Helical" evidence="8">
    <location>
        <begin position="64"/>
        <end position="86"/>
    </location>
</feature>
<evidence type="ECO:0000256" key="4">
    <source>
        <dbReference type="ARBA" id="ARBA00022475"/>
    </source>
</evidence>
<evidence type="ECO:0000256" key="3">
    <source>
        <dbReference type="ARBA" id="ARBA00022448"/>
    </source>
</evidence>
<dbReference type="GO" id="GO:0015295">
    <property type="term" value="F:solute:proton symporter activity"/>
    <property type="evidence" value="ECO:0007669"/>
    <property type="project" value="TreeGrafter"/>
</dbReference>
<feature type="transmembrane region" description="Helical" evidence="8">
    <location>
        <begin position="333"/>
        <end position="353"/>
    </location>
</feature>
<evidence type="ECO:0000256" key="5">
    <source>
        <dbReference type="ARBA" id="ARBA00022692"/>
    </source>
</evidence>
<name>A0A133S692_9FIRM</name>
<dbReference type="AlphaFoldDB" id="A0A133S692"/>
<keyword evidence="5 8" id="KW-0812">Transmembrane</keyword>
<dbReference type="PANTHER" id="PTHR30003">
    <property type="entry name" value="L-LACTATE PERMEASE"/>
    <property type="match status" value="1"/>
</dbReference>
<feature type="transmembrane region" description="Helical" evidence="8">
    <location>
        <begin position="374"/>
        <end position="392"/>
    </location>
</feature>
<comment type="subcellular location">
    <subcellularLocation>
        <location evidence="1 8">Cell membrane</location>
        <topology evidence="1 8">Multi-pass membrane protein</topology>
    </subcellularLocation>
</comment>
<comment type="function">
    <text evidence="8">Uptake of L-lactate across the membrane. Can also transport D-lactate and glycolate.</text>
</comment>
<dbReference type="InterPro" id="IPR003804">
    <property type="entry name" value="Lactate_perm"/>
</dbReference>
<gene>
    <name evidence="9" type="ORF">HMPREF3233_00487</name>
</gene>
<dbReference type="EMBL" id="LRQT01000009">
    <property type="protein sequence ID" value="KXA65193.1"/>
    <property type="molecule type" value="Genomic_DNA"/>
</dbReference>
<evidence type="ECO:0000313" key="9">
    <source>
        <dbReference type="EMBL" id="KXA65193.1"/>
    </source>
</evidence>
<keyword evidence="7 8" id="KW-0472">Membrane</keyword>
<feature type="transmembrane region" description="Helical" evidence="8">
    <location>
        <begin position="522"/>
        <end position="541"/>
    </location>
</feature>
<organism evidence="9">
    <name type="scientific">Veillonella atypica</name>
    <dbReference type="NCBI Taxonomy" id="39777"/>
    <lineage>
        <taxon>Bacteria</taxon>
        <taxon>Bacillati</taxon>
        <taxon>Bacillota</taxon>
        <taxon>Negativicutes</taxon>
        <taxon>Veillonellales</taxon>
        <taxon>Veillonellaceae</taxon>
        <taxon>Veillonella</taxon>
    </lineage>
</organism>
<feature type="transmembrane region" description="Helical" evidence="8">
    <location>
        <begin position="216"/>
        <end position="238"/>
    </location>
</feature>
<feature type="transmembrane region" description="Helical" evidence="8">
    <location>
        <begin position="244"/>
        <end position="262"/>
    </location>
</feature>
<keyword evidence="6 8" id="KW-1133">Transmembrane helix</keyword>
<dbReference type="GO" id="GO:0005886">
    <property type="term" value="C:plasma membrane"/>
    <property type="evidence" value="ECO:0007669"/>
    <property type="project" value="UniProtKB-SubCell"/>
</dbReference>
<feature type="transmembrane region" description="Helical" evidence="8">
    <location>
        <begin position="187"/>
        <end position="209"/>
    </location>
</feature>
<proteinExistence type="inferred from homology"/>
<evidence type="ECO:0000313" key="10">
    <source>
        <dbReference type="Proteomes" id="UP000070226"/>
    </source>
</evidence>
<comment type="caution">
    <text evidence="9">The sequence shown here is derived from an EMBL/GenBank/DDBJ whole genome shotgun (WGS) entry which is preliminary data.</text>
</comment>
<evidence type="ECO:0000256" key="8">
    <source>
        <dbReference type="RuleBase" id="RU365092"/>
    </source>
</evidence>
<feature type="transmembrane region" description="Helical" evidence="8">
    <location>
        <begin position="6"/>
        <end position="27"/>
    </location>
</feature>
<accession>A0A133S692</accession>
<reference evidence="9 10" key="1">
    <citation type="submission" date="2016-01" db="EMBL/GenBank/DDBJ databases">
        <authorList>
            <person name="Oliw E.H."/>
        </authorList>
    </citation>
    <scope>NUCLEOTIDE SEQUENCE [LARGE SCALE GENOMIC DNA]</scope>
    <source>
        <strain evidence="9 10">CMW7756B</strain>
    </source>
</reference>
<evidence type="ECO:0000256" key="1">
    <source>
        <dbReference type="ARBA" id="ARBA00004651"/>
    </source>
</evidence>
<dbReference type="PATRIC" id="fig|39777.7.peg.476"/>
<dbReference type="STRING" id="39777.B7L28_08225"/>
<comment type="similarity">
    <text evidence="2 8">Belongs to the lactate permease family.</text>
</comment>
<keyword evidence="3 8" id="KW-0813">Transport</keyword>
<feature type="transmembrane region" description="Helical" evidence="8">
    <location>
        <begin position="398"/>
        <end position="424"/>
    </location>
</feature>
<protein>
    <recommendedName>
        <fullName evidence="8">L-lactate permease</fullName>
    </recommendedName>
</protein>
<feature type="transmembrane region" description="Helical" evidence="8">
    <location>
        <begin position="34"/>
        <end position="52"/>
    </location>
</feature>
<evidence type="ECO:0000256" key="7">
    <source>
        <dbReference type="ARBA" id="ARBA00023136"/>
    </source>
</evidence>
<dbReference type="GO" id="GO:0015129">
    <property type="term" value="F:lactate transmembrane transporter activity"/>
    <property type="evidence" value="ECO:0007669"/>
    <property type="project" value="UniProtKB-UniRule"/>
</dbReference>
<dbReference type="Proteomes" id="UP000070226">
    <property type="component" value="Unassembled WGS sequence"/>
</dbReference>
<evidence type="ECO:0000256" key="6">
    <source>
        <dbReference type="ARBA" id="ARBA00022989"/>
    </source>
</evidence>
<feature type="transmembrane region" description="Helical" evidence="8">
    <location>
        <begin position="283"/>
        <end position="302"/>
    </location>
</feature>